<dbReference type="EMBL" id="CP016793">
    <property type="protein sequence ID" value="ANZ36579.1"/>
    <property type="molecule type" value="Genomic_DNA"/>
</dbReference>
<reference evidence="2 3" key="1">
    <citation type="submission" date="2016-07" db="EMBL/GenBank/DDBJ databases">
        <title>Complete genome sequence of the Lentzea guizhouensis DHS C013.</title>
        <authorList>
            <person name="Cao C."/>
        </authorList>
    </citation>
    <scope>NUCLEOTIDE SEQUENCE [LARGE SCALE GENOMIC DNA]</scope>
    <source>
        <strain evidence="2 3">DHS C013</strain>
    </source>
</reference>
<keyword evidence="1" id="KW-0472">Membrane</keyword>
<name>A0A1B2HFU3_9PSEU</name>
<feature type="transmembrane region" description="Helical" evidence="1">
    <location>
        <begin position="67"/>
        <end position="86"/>
    </location>
</feature>
<dbReference type="AlphaFoldDB" id="A0A1B2HFU3"/>
<evidence type="ECO:0000256" key="1">
    <source>
        <dbReference type="SAM" id="Phobius"/>
    </source>
</evidence>
<sequence>MVVRVVVGAVTGGVVGAGFLVTLHQLPSRGPAHLVFAAIPVLFAFWMFVAGVLIAGGFRLGRQERGLWATGIGSGLWVVVVVSLVMARTFSKHAHPQYAEAALILVPCVAYALAALFTSRRRVV</sequence>
<organism evidence="2 3">
    <name type="scientific">Lentzea guizhouensis</name>
    <dbReference type="NCBI Taxonomy" id="1586287"/>
    <lineage>
        <taxon>Bacteria</taxon>
        <taxon>Bacillati</taxon>
        <taxon>Actinomycetota</taxon>
        <taxon>Actinomycetes</taxon>
        <taxon>Pseudonocardiales</taxon>
        <taxon>Pseudonocardiaceae</taxon>
        <taxon>Lentzea</taxon>
    </lineage>
</organism>
<gene>
    <name evidence="2" type="ORF">BBK82_11395</name>
</gene>
<dbReference type="OrthoDB" id="3699502at2"/>
<dbReference type="RefSeq" id="WP_065914981.1">
    <property type="nucleotide sequence ID" value="NZ_CP016793.1"/>
</dbReference>
<protein>
    <submittedName>
        <fullName evidence="2">Uncharacterized protein</fullName>
    </submittedName>
</protein>
<dbReference type="KEGG" id="led:BBK82_11395"/>
<dbReference type="Proteomes" id="UP000093053">
    <property type="component" value="Chromosome"/>
</dbReference>
<dbReference type="STRING" id="1586287.BBK82_11395"/>
<keyword evidence="1" id="KW-0812">Transmembrane</keyword>
<feature type="transmembrane region" description="Helical" evidence="1">
    <location>
        <begin position="98"/>
        <end position="118"/>
    </location>
</feature>
<keyword evidence="1" id="KW-1133">Transmembrane helix</keyword>
<keyword evidence="3" id="KW-1185">Reference proteome</keyword>
<proteinExistence type="predicted"/>
<evidence type="ECO:0000313" key="2">
    <source>
        <dbReference type="EMBL" id="ANZ36579.1"/>
    </source>
</evidence>
<feature type="transmembrane region" description="Helical" evidence="1">
    <location>
        <begin position="5"/>
        <end position="26"/>
    </location>
</feature>
<accession>A0A1B2HFU3</accession>
<evidence type="ECO:0000313" key="3">
    <source>
        <dbReference type="Proteomes" id="UP000093053"/>
    </source>
</evidence>
<feature type="transmembrane region" description="Helical" evidence="1">
    <location>
        <begin position="32"/>
        <end position="55"/>
    </location>
</feature>